<gene>
    <name evidence="2" type="ORF">LNAT_P0782</name>
</gene>
<dbReference type="Pfam" id="PF12128">
    <property type="entry name" value="DUF3584"/>
    <property type="match status" value="1"/>
</dbReference>
<name>A0A292YDK7_9BACT</name>
<dbReference type="Proteomes" id="UP000217944">
    <property type="component" value="Unassembled WGS sequence"/>
</dbReference>
<organism evidence="2 3">
    <name type="scientific">Lebetimonas natsushimae</name>
    <dbReference type="NCBI Taxonomy" id="1936991"/>
    <lineage>
        <taxon>Bacteria</taxon>
        <taxon>Pseudomonadati</taxon>
        <taxon>Campylobacterota</taxon>
        <taxon>Epsilonproteobacteria</taxon>
        <taxon>Nautiliales</taxon>
        <taxon>Nautiliaceae</taxon>
        <taxon>Lebetimonas</taxon>
    </lineage>
</organism>
<keyword evidence="3" id="KW-1185">Reference proteome</keyword>
<evidence type="ECO:0000313" key="3">
    <source>
        <dbReference type="Proteomes" id="UP000217944"/>
    </source>
</evidence>
<reference evidence="2 3" key="1">
    <citation type="journal article" date="2017" name="Syst. Appl. Microbiol.">
        <title>Lebetimonas natsushimae sp. nov., a novel strictly anaerobic, moderately thermophilic chemoautotroph isolated from a deep-sea hydrothermal vent polychaete nest in the Mid-Okinawa Trough.</title>
        <authorList>
            <person name="Nagata R."/>
            <person name="Takaki Y."/>
            <person name="Tame A."/>
            <person name="Nunoura T."/>
            <person name="Muto H."/>
            <person name="Mino S."/>
            <person name="Sawayama S."/>
            <person name="Takai K."/>
            <person name="Nakagawa S."/>
        </authorList>
    </citation>
    <scope>NUCLEOTIDE SEQUENCE [LARGE SCALE GENOMIC DNA]</scope>
    <source>
        <strain evidence="2 3">HS1857</strain>
    </source>
</reference>
<dbReference type="AlphaFoldDB" id="A0A292YDK7"/>
<protein>
    <submittedName>
        <fullName evidence="2">Uncharacterized protein</fullName>
    </submittedName>
</protein>
<dbReference type="EMBL" id="BDME01000001">
    <property type="protein sequence ID" value="GAX87486.1"/>
    <property type="molecule type" value="Genomic_DNA"/>
</dbReference>
<feature type="coiled-coil region" evidence="1">
    <location>
        <begin position="229"/>
        <end position="510"/>
    </location>
</feature>
<dbReference type="SUPFAM" id="SSF52540">
    <property type="entry name" value="P-loop containing nucleoside triphosphate hydrolases"/>
    <property type="match status" value="1"/>
</dbReference>
<evidence type="ECO:0000256" key="1">
    <source>
        <dbReference type="SAM" id="Coils"/>
    </source>
</evidence>
<proteinExistence type="predicted"/>
<dbReference type="InterPro" id="IPR027417">
    <property type="entry name" value="P-loop_NTPase"/>
</dbReference>
<sequence>MMNKIYFFNAANFNFAEIDLKKKNVFFVGDNGSGKTTAIRAIHYYYNSDMKALGIDPNKESFKDFYFKYDNSFIVYEFDDYFVLMYKRRGEIKKRFSHQKFDINRVLKGDEIVPLEEVINYAKEAGSYMPQTNDEFKKIIYGLDRRHLDFKLTSIKNYNTFINLYNKIFNVNKAVFDAKSIKETIFTTLDRIEAGEIEYEDFLERVNNFRQYFIFYKSFKLQESNIEKLYLLKNDLIKLQEEINDLIKKISYKKEIEEKEVDKIIEKIGLLEKRKRNLNKIIGLLDKKIKNYINCFDKEILKLNSQLEEINKLKEKFSLEKLQKVENKVNKKEEINSKLIIFKTSLNELMKGIKSQVDEIEEAINRLKREIRILKEEIKAEEIRLKRNLEEMYQQKIEEKNEEFIKREKELIENIEKLEKETENFVEKRNVYQKELNDVSFKYREIENDLKKEFENRFNELNNEIKNLKREKENLEDENYKLKRILKKLKDELNENIEKTEIYYKKELSEIDKKITFYQNILKTKPNSFKEFLAQNVENWEEELYPVIDENLLNMDINELKPKVVSERIFGIELNKAVLKSIPTMKEAEEEIEKLNDLKTALNEEKIQKINILKKDYESKEIEITSQIEVNNEKIKEIEEKIELLENEKNELNKKLQKDLEKLKNKKNEEEKLIKINISKTEAVIKDLRDKIENIRREIKRNKKELENIKKELLKQKEKEFIEKKEILKKEYKEKEKLKNEKINELTQKKEKISKDERIIELQKEIENLKNKLKEIEKAEYFLREYNEKKEFIEKLPVIKENIGKFETYKQRINQTYEKLYKKLNNKINKTEININELNKKLEIIKEGLKKVSGLNLSDEKIETNEYLSNLVDEYKLKDGEFRDKKLSFKEVASKIKTALNRFAITGLEVNFNIEKLSDLIKDELEKVDELYLFKNKKFEVLNKTRLKELKNLLGGLLEKRLDNFERSKEDFINQVRRINQNLSKVNFGIIRNIKIELEENKKSVLKIFENIKKDIDELLEFLAEESLFFDNIMSERKLKKIEEAFNTIKKEINKESFSLIDVVDINVKFIENEKENTLKVIKNESSTGGSILLKIAIAVSLLELFIKEKADLFLILDEVSVLSTKNQKLLKEYVNERGLGVIYVTPDLPLVDVEGIDIYKFRNIGGEFEVVKLIADDGIKIEN</sequence>
<feature type="coiled-coil region" evidence="1">
    <location>
        <begin position="585"/>
        <end position="848"/>
    </location>
</feature>
<dbReference type="InterPro" id="IPR021979">
    <property type="entry name" value="DUF3584"/>
</dbReference>
<comment type="caution">
    <text evidence="2">The sequence shown here is derived from an EMBL/GenBank/DDBJ whole genome shotgun (WGS) entry which is preliminary data.</text>
</comment>
<keyword evidence="1" id="KW-0175">Coiled coil</keyword>
<accession>A0A292YDK7</accession>
<evidence type="ECO:0000313" key="2">
    <source>
        <dbReference type="EMBL" id="GAX87486.1"/>
    </source>
</evidence>
<dbReference type="Gene3D" id="3.40.50.300">
    <property type="entry name" value="P-loop containing nucleotide triphosphate hydrolases"/>
    <property type="match status" value="1"/>
</dbReference>